<comment type="caution">
    <text evidence="2">The sequence shown here is derived from an EMBL/GenBank/DDBJ whole genome shotgun (WGS) entry which is preliminary data.</text>
</comment>
<dbReference type="AlphaFoldDB" id="A0A8X7CPJ6"/>
<keyword evidence="3" id="KW-1185">Reference proteome</keyword>
<organism evidence="2 3">
    <name type="scientific">Trichonephila inaurata madagascariensis</name>
    <dbReference type="NCBI Taxonomy" id="2747483"/>
    <lineage>
        <taxon>Eukaryota</taxon>
        <taxon>Metazoa</taxon>
        <taxon>Ecdysozoa</taxon>
        <taxon>Arthropoda</taxon>
        <taxon>Chelicerata</taxon>
        <taxon>Arachnida</taxon>
        <taxon>Araneae</taxon>
        <taxon>Araneomorphae</taxon>
        <taxon>Entelegynae</taxon>
        <taxon>Araneoidea</taxon>
        <taxon>Nephilidae</taxon>
        <taxon>Trichonephila</taxon>
        <taxon>Trichonephila inaurata</taxon>
    </lineage>
</organism>
<gene>
    <name evidence="1" type="ORF">TNIN_263171</name>
    <name evidence="2" type="ORF">TNIN_359311</name>
</gene>
<dbReference type="EMBL" id="BMAV01019993">
    <property type="protein sequence ID" value="GFY73340.1"/>
    <property type="molecule type" value="Genomic_DNA"/>
</dbReference>
<proteinExistence type="predicted"/>
<accession>A0A8X7CPJ6</accession>
<dbReference type="EMBL" id="BMAV01012705">
    <property type="protein sequence ID" value="GFY59628.1"/>
    <property type="molecule type" value="Genomic_DNA"/>
</dbReference>
<evidence type="ECO:0000313" key="1">
    <source>
        <dbReference type="EMBL" id="GFY59628.1"/>
    </source>
</evidence>
<protein>
    <recommendedName>
        <fullName evidence="4">THAP-type domain-containing protein</fullName>
    </recommendedName>
</protein>
<dbReference type="Proteomes" id="UP000886998">
    <property type="component" value="Unassembled WGS sequence"/>
</dbReference>
<sequence>MSSPRNSKLGTVCSVFECSMRSDTNLLSTKITRFAVYKFAAFLQVHLGGCNGRLLCNEKNWKANPKSVLCNKHFITGNLSKDSQYPDYVQRIFSCMEDEGSSSSVN</sequence>
<evidence type="ECO:0000313" key="3">
    <source>
        <dbReference type="Proteomes" id="UP000886998"/>
    </source>
</evidence>
<reference evidence="2" key="1">
    <citation type="submission" date="2020-08" db="EMBL/GenBank/DDBJ databases">
        <title>Multicomponent nature underlies the extraordinary mechanical properties of spider dragline silk.</title>
        <authorList>
            <person name="Kono N."/>
            <person name="Nakamura H."/>
            <person name="Mori M."/>
            <person name="Yoshida Y."/>
            <person name="Ohtoshi R."/>
            <person name="Malay A.D."/>
            <person name="Moran D.A.P."/>
            <person name="Tomita M."/>
            <person name="Numata K."/>
            <person name="Arakawa K."/>
        </authorList>
    </citation>
    <scope>NUCLEOTIDE SEQUENCE</scope>
</reference>
<name>A0A8X7CPJ6_9ARAC</name>
<dbReference type="OrthoDB" id="6484926at2759"/>
<evidence type="ECO:0008006" key="4">
    <source>
        <dbReference type="Google" id="ProtNLM"/>
    </source>
</evidence>
<evidence type="ECO:0000313" key="2">
    <source>
        <dbReference type="EMBL" id="GFY73340.1"/>
    </source>
</evidence>